<dbReference type="AlphaFoldDB" id="A0A4D7QLF3"/>
<dbReference type="PANTHER" id="PTHR32063">
    <property type="match status" value="1"/>
</dbReference>
<feature type="transmembrane region" description="Helical" evidence="1">
    <location>
        <begin position="425"/>
        <end position="453"/>
    </location>
</feature>
<feature type="transmembrane region" description="Helical" evidence="1">
    <location>
        <begin position="550"/>
        <end position="568"/>
    </location>
</feature>
<keyword evidence="3" id="KW-1185">Reference proteome</keyword>
<feature type="transmembrane region" description="Helical" evidence="1">
    <location>
        <begin position="337"/>
        <end position="356"/>
    </location>
</feature>
<feature type="transmembrane region" description="Helical" evidence="1">
    <location>
        <begin position="465"/>
        <end position="492"/>
    </location>
</feature>
<dbReference type="Proteomes" id="UP000298588">
    <property type="component" value="Chromosome"/>
</dbReference>
<dbReference type="KEGG" id="paqt:E8L99_01860"/>
<dbReference type="InterPro" id="IPR001036">
    <property type="entry name" value="Acrflvin-R"/>
</dbReference>
<dbReference type="SUPFAM" id="SSF82714">
    <property type="entry name" value="Multidrug efflux transporter AcrB TolC docking domain, DN and DC subdomains"/>
    <property type="match status" value="2"/>
</dbReference>
<feature type="transmembrane region" description="Helical" evidence="1">
    <location>
        <begin position="985"/>
        <end position="1004"/>
    </location>
</feature>
<accession>A0A4D7QLF3</accession>
<proteinExistence type="predicted"/>
<reference evidence="2 3" key="1">
    <citation type="submission" date="2019-04" db="EMBL/GenBank/DDBJ databases">
        <title>Phreatobacter aquaticus sp. nov.</title>
        <authorList>
            <person name="Choi A."/>
            <person name="Baek K."/>
        </authorList>
    </citation>
    <scope>NUCLEOTIDE SEQUENCE [LARGE SCALE GENOMIC DNA]</scope>
    <source>
        <strain evidence="2 3">NMCR1094</strain>
    </source>
</reference>
<dbReference type="Gene3D" id="3.30.2090.10">
    <property type="entry name" value="Multidrug efflux transporter AcrB TolC docking domain, DN and DC subdomains"/>
    <property type="match status" value="2"/>
</dbReference>
<name>A0A4D7QLF3_9HYPH</name>
<protein>
    <submittedName>
        <fullName evidence="2">Efflux RND transporter permease subunit</fullName>
    </submittedName>
</protein>
<dbReference type="Gene3D" id="3.30.70.1440">
    <property type="entry name" value="Multidrug efflux transporter AcrB pore domain"/>
    <property type="match status" value="1"/>
</dbReference>
<dbReference type="Gene3D" id="3.30.70.1320">
    <property type="entry name" value="Multidrug efflux transporter AcrB pore domain like"/>
    <property type="match status" value="1"/>
</dbReference>
<dbReference type="Gene3D" id="1.20.1640.10">
    <property type="entry name" value="Multidrug efflux transporter AcrB transmembrane domain"/>
    <property type="match status" value="2"/>
</dbReference>
<keyword evidence="1" id="KW-0472">Membrane</keyword>
<dbReference type="GO" id="GO:0005886">
    <property type="term" value="C:plasma membrane"/>
    <property type="evidence" value="ECO:0007669"/>
    <property type="project" value="TreeGrafter"/>
</dbReference>
<dbReference type="SUPFAM" id="SSF82693">
    <property type="entry name" value="Multidrug efflux transporter AcrB pore domain, PN1, PN2, PC1 and PC2 subdomains"/>
    <property type="match status" value="2"/>
</dbReference>
<evidence type="ECO:0000256" key="1">
    <source>
        <dbReference type="SAM" id="Phobius"/>
    </source>
</evidence>
<sequence length="1058" mass="114799">MTKGNWSHWAVTHRSLVLFAILVVIASGVISYLRLGQAEDPSFTIKVVTITVAWPGATAREMQDQVSERIEKKLQELPYFDKAQTYTKPGFTAIQVTFRDQTPPREVPQLFYQVRKKLDDLKADLPSGLIGPAVNDEFGDVDAVLYTLTGEGATYADIKRIAERLKSRLLRVPNVTKVNLYGAQDERIFVEFSHAKLATLGVTVTTIFDSLQKQNAVVPAGTIDTGAARVPLRVTGALDGVAAVAAIPVDVNGRIFRLGDIATITRGFVDPPTYLIRQEGQQALLVGVVMQKGANITTLGDDLDKAREEFRAELPVGIELGQIADQPHVVREAVSEFKTSFVEALAIVLLVSFLSLGLRTGIIVALSVPLVLAVVFTVMYAAGIDLHRISLGALIIALGLLVDDAIIAVEMMVVKMEQGWDRVSAAAFAWTSTAFPMLTGTLVTAIGFLPVGLANSSTGEYAGSIFWVVGLALVVSWFVAVLFTPYLGSVLLPDFHALAERKYQRAVKRAEKRGKPIPPKPDHSDPHALYATPTYRMLRRVVRWSVDHKFVVVLATIGIFAASVVGFGRVQQQFFPISGRLELFLEMRMPQGSSITASLETAKRAETLLKGDGDIRTYTTYVGQGSPRFWLGLNPQLPDESFSQIVIMTKSLEARERVKARLEKVIAEGALSEARVRVDRFNFGPPVGFPVQFRVTGTEPQAVREMAVKVREIMRANPSTRDAHLDWNEQSPSVRLVVDQDRARALGLNVQDVAQTLQTLLTGVTVTTVRDRTEKVDIVARAVPAERVDLGRIGDLTIIARGGVPVPLAQVARIEFDQEDPILWRRNRELNITVRADVVDGVQPAVVSGQVEAALKELKASLAPGMRIDVGGAVEESAKANASLAALFPVMALAMLTVLMIQLQSFSRLLLVFSTAPLGLVGASLALNLTNAPFGFVALLGLIALAGMIMRNTVILVQQIDENEAEGLSLYDAIIEATVHRSRPVVLTALAAILAMLPLARSLFWGPMAITIAGGLFAATLLTILFLPALYAVWFRVRPAAKAAPAASVPAALPMPAE</sequence>
<organism evidence="2 3">
    <name type="scientific">Phreatobacter aquaticus</name>
    <dbReference type="NCBI Taxonomy" id="2570229"/>
    <lineage>
        <taxon>Bacteria</taxon>
        <taxon>Pseudomonadati</taxon>
        <taxon>Pseudomonadota</taxon>
        <taxon>Alphaproteobacteria</taxon>
        <taxon>Hyphomicrobiales</taxon>
        <taxon>Phreatobacteraceae</taxon>
        <taxon>Phreatobacter</taxon>
    </lineage>
</organism>
<evidence type="ECO:0000313" key="3">
    <source>
        <dbReference type="Proteomes" id="UP000298588"/>
    </source>
</evidence>
<dbReference type="PANTHER" id="PTHR32063:SF18">
    <property type="entry name" value="CATION EFFLUX SYSTEM PROTEIN"/>
    <property type="match status" value="1"/>
</dbReference>
<dbReference type="SUPFAM" id="SSF82866">
    <property type="entry name" value="Multidrug efflux transporter AcrB transmembrane domain"/>
    <property type="match status" value="2"/>
</dbReference>
<feature type="transmembrane region" description="Helical" evidence="1">
    <location>
        <begin position="1010"/>
        <end position="1034"/>
    </location>
</feature>
<dbReference type="EMBL" id="CP039865">
    <property type="protein sequence ID" value="QCK88580.1"/>
    <property type="molecule type" value="Genomic_DNA"/>
</dbReference>
<dbReference type="OrthoDB" id="9798415at2"/>
<dbReference type="PRINTS" id="PR00702">
    <property type="entry name" value="ACRIFLAVINRP"/>
</dbReference>
<feature type="transmembrane region" description="Helical" evidence="1">
    <location>
        <begin position="882"/>
        <end position="901"/>
    </location>
</feature>
<feature type="transmembrane region" description="Helical" evidence="1">
    <location>
        <begin position="16"/>
        <end position="35"/>
    </location>
</feature>
<dbReference type="InterPro" id="IPR027463">
    <property type="entry name" value="AcrB_DN_DC_subdom"/>
</dbReference>
<dbReference type="RefSeq" id="WP_137101906.1">
    <property type="nucleotide sequence ID" value="NZ_CP039865.1"/>
</dbReference>
<dbReference type="Gene3D" id="3.30.70.1430">
    <property type="entry name" value="Multidrug efflux transporter AcrB pore domain"/>
    <property type="match status" value="2"/>
</dbReference>
<keyword evidence="1" id="KW-1133">Transmembrane helix</keyword>
<gene>
    <name evidence="2" type="ORF">E8L99_01860</name>
</gene>
<dbReference type="GO" id="GO:0042910">
    <property type="term" value="F:xenobiotic transmembrane transporter activity"/>
    <property type="evidence" value="ECO:0007669"/>
    <property type="project" value="TreeGrafter"/>
</dbReference>
<dbReference type="Pfam" id="PF00873">
    <property type="entry name" value="ACR_tran"/>
    <property type="match status" value="1"/>
</dbReference>
<feature type="transmembrane region" description="Helical" evidence="1">
    <location>
        <begin position="363"/>
        <end position="383"/>
    </location>
</feature>
<evidence type="ECO:0000313" key="2">
    <source>
        <dbReference type="EMBL" id="QCK88580.1"/>
    </source>
</evidence>
<feature type="transmembrane region" description="Helical" evidence="1">
    <location>
        <begin position="389"/>
        <end position="413"/>
    </location>
</feature>
<keyword evidence="1" id="KW-0812">Transmembrane</keyword>